<dbReference type="CDD" id="cd04301">
    <property type="entry name" value="NAT_SF"/>
    <property type="match status" value="1"/>
</dbReference>
<name>A0A1T4MGD2_9FIRM</name>
<dbReference type="STRING" id="118967.SAMN02745191_1242"/>
<keyword evidence="2" id="KW-0012">Acyltransferase</keyword>
<dbReference type="AlphaFoldDB" id="A0A1T4MGD2"/>
<dbReference type="InterPro" id="IPR000182">
    <property type="entry name" value="GNAT_dom"/>
</dbReference>
<dbReference type="GO" id="GO:0016747">
    <property type="term" value="F:acyltransferase activity, transferring groups other than amino-acyl groups"/>
    <property type="evidence" value="ECO:0007669"/>
    <property type="project" value="InterPro"/>
</dbReference>
<sequence length="167" mass="19423">MEIRLAKLEDKDVIYNIIQQAQEYLKSKNIPQWQNGYPNIDTVIHDIESKHNYVLEENGEILGTCMLSFDRDPYYAVIEGNWLADEPYCVIHRIAINQNAKGKGLAKEFFEFAKLQALEKGVNYMRIDTHELNQSMRRCIEKNGFVECGKVYVMDNAPRIAYEKGIK</sequence>
<protein>
    <submittedName>
        <fullName evidence="2">Predicted N-acyltransferase, GNAT family</fullName>
    </submittedName>
</protein>
<dbReference type="InterPro" id="IPR016181">
    <property type="entry name" value="Acyl_CoA_acyltransferase"/>
</dbReference>
<dbReference type="RefSeq" id="WP_078711653.1">
    <property type="nucleotide sequence ID" value="NZ_FUWY01000003.1"/>
</dbReference>
<organism evidence="2 3">
    <name type="scientific">Anaerorhabdus furcosa</name>
    <dbReference type="NCBI Taxonomy" id="118967"/>
    <lineage>
        <taxon>Bacteria</taxon>
        <taxon>Bacillati</taxon>
        <taxon>Bacillota</taxon>
        <taxon>Erysipelotrichia</taxon>
        <taxon>Erysipelotrichales</taxon>
        <taxon>Erysipelotrichaceae</taxon>
        <taxon>Anaerorhabdus</taxon>
    </lineage>
</organism>
<reference evidence="3" key="1">
    <citation type="submission" date="2017-02" db="EMBL/GenBank/DDBJ databases">
        <authorList>
            <person name="Varghese N."/>
            <person name="Submissions S."/>
        </authorList>
    </citation>
    <scope>NUCLEOTIDE SEQUENCE [LARGE SCALE GENOMIC DNA]</scope>
    <source>
        <strain evidence="3">ATCC 25662</strain>
    </source>
</reference>
<gene>
    <name evidence="2" type="ORF">SAMN02745191_1242</name>
</gene>
<dbReference type="PROSITE" id="PS51186">
    <property type="entry name" value="GNAT"/>
    <property type="match status" value="1"/>
</dbReference>
<dbReference type="EMBL" id="FUWY01000003">
    <property type="protein sequence ID" value="SJZ66002.1"/>
    <property type="molecule type" value="Genomic_DNA"/>
</dbReference>
<dbReference type="Proteomes" id="UP000243297">
    <property type="component" value="Unassembled WGS sequence"/>
</dbReference>
<dbReference type="Pfam" id="PF00583">
    <property type="entry name" value="Acetyltransf_1"/>
    <property type="match status" value="1"/>
</dbReference>
<keyword evidence="3" id="KW-1185">Reference proteome</keyword>
<feature type="domain" description="N-acetyltransferase" evidence="1">
    <location>
        <begin position="1"/>
        <end position="167"/>
    </location>
</feature>
<proteinExistence type="predicted"/>
<keyword evidence="2" id="KW-0808">Transferase</keyword>
<evidence type="ECO:0000313" key="3">
    <source>
        <dbReference type="Proteomes" id="UP000243297"/>
    </source>
</evidence>
<dbReference type="SUPFAM" id="SSF55729">
    <property type="entry name" value="Acyl-CoA N-acyltransferases (Nat)"/>
    <property type="match status" value="1"/>
</dbReference>
<dbReference type="OrthoDB" id="9796381at2"/>
<dbReference type="Gene3D" id="3.40.630.30">
    <property type="match status" value="1"/>
</dbReference>
<accession>A0A1T4MGD2</accession>
<evidence type="ECO:0000259" key="1">
    <source>
        <dbReference type="PROSITE" id="PS51186"/>
    </source>
</evidence>
<evidence type="ECO:0000313" key="2">
    <source>
        <dbReference type="EMBL" id="SJZ66002.1"/>
    </source>
</evidence>